<comment type="caution">
    <text evidence="1">The sequence shown here is derived from an EMBL/GenBank/DDBJ whole genome shotgun (WGS) entry which is preliminary data.</text>
</comment>
<dbReference type="OrthoDB" id="4703at2759"/>
<proteinExistence type="predicted"/>
<evidence type="ECO:0000313" key="1">
    <source>
        <dbReference type="EMBL" id="OAF70450.1"/>
    </source>
</evidence>
<reference evidence="1 2" key="1">
    <citation type="submission" date="2016-04" db="EMBL/GenBank/DDBJ databases">
        <title>The genome of Intoshia linei affirms orthonectids as highly simplified spiralians.</title>
        <authorList>
            <person name="Mikhailov K.V."/>
            <person name="Slusarev G.S."/>
            <person name="Nikitin M.A."/>
            <person name="Logacheva M.D."/>
            <person name="Penin A."/>
            <person name="Aleoshin V."/>
            <person name="Panchin Y.V."/>
        </authorList>
    </citation>
    <scope>NUCLEOTIDE SEQUENCE [LARGE SCALE GENOMIC DNA]</scope>
    <source>
        <strain evidence="1">Intl2013</strain>
        <tissue evidence="1">Whole animal</tissue>
    </source>
</reference>
<dbReference type="EMBL" id="LWCA01000147">
    <property type="protein sequence ID" value="OAF70450.1"/>
    <property type="molecule type" value="Genomic_DNA"/>
</dbReference>
<dbReference type="Gene3D" id="2.130.10.10">
    <property type="entry name" value="YVTN repeat-like/Quinoprotein amine dehydrogenase"/>
    <property type="match status" value="1"/>
</dbReference>
<dbReference type="InterPro" id="IPR015943">
    <property type="entry name" value="WD40/YVTN_repeat-like_dom_sf"/>
</dbReference>
<dbReference type="AlphaFoldDB" id="A0A177B8F8"/>
<protein>
    <submittedName>
        <fullName evidence="1">Uncharacterized protein</fullName>
    </submittedName>
</protein>
<accession>A0A177B8F8</accession>
<keyword evidence="2" id="KW-1185">Reference proteome</keyword>
<dbReference type="Proteomes" id="UP000078046">
    <property type="component" value="Unassembled WGS sequence"/>
</dbReference>
<dbReference type="SUPFAM" id="SSF69322">
    <property type="entry name" value="Tricorn protease domain 2"/>
    <property type="match status" value="1"/>
</dbReference>
<evidence type="ECO:0000313" key="2">
    <source>
        <dbReference type="Proteomes" id="UP000078046"/>
    </source>
</evidence>
<organism evidence="1 2">
    <name type="scientific">Intoshia linei</name>
    <dbReference type="NCBI Taxonomy" id="1819745"/>
    <lineage>
        <taxon>Eukaryota</taxon>
        <taxon>Metazoa</taxon>
        <taxon>Spiralia</taxon>
        <taxon>Lophotrochozoa</taxon>
        <taxon>Mesozoa</taxon>
        <taxon>Orthonectida</taxon>
        <taxon>Rhopaluridae</taxon>
        <taxon>Intoshia</taxon>
    </lineage>
</organism>
<name>A0A177B8F8_9BILA</name>
<sequence>MKFGLRYDSKNCIRNWSDPKAHFSDPHEWETNKSLSSENESIDDQASIETDFNSDLVPSQAEDLFSNSPSINRMHKKYAIKDNKIIIIPSRKKYQINKFTKDLEHYYFDVNREDLNNYFTKTAMNEILKKLFDFKPILEINEKFFRKIIDKIHPIHVDSISIDSTLYNINYLKDMIIVNFGMSIASIDWQHTNNSDTTHLAVAVNHDKFFSRYIYTENVVINSTITILKIDQLPQSQHTASILLNFDVIGGNILQIKFCPVFSKTDNNSTFLLISLSNGSIMIYKIDLINSKFTKSTLQYESLLKCTLSLIPDYKKNDKRCCISFDWSVSDGGTYVIAGFTDNCLSLWDFKSITDFDSDIFTSIKTINNDKLLGLVELNFIKNNINCLTDTDIIVYNTNLEIVYEYNKFSSDCHSVDIKVFPIDIYFEIVESHRLLKSVFRVIRPDKERKDVITKNFYETESCLAKCSPNMYTNCTALSDYCGNLVLVNIYKDKLPPKSSKYPFPILKMCLKNEQIIISTNNKSKNENFCYKWGYQENQTNIESGIDTLQWNPSLKFYRYLACGSKNGILIIINCKDFLYLLNNNLNKTSVQMGFYGGLQLSY</sequence>
<gene>
    <name evidence="1" type="ORF">A3Q56_01818</name>
</gene>